<dbReference type="InterPro" id="IPR015424">
    <property type="entry name" value="PyrdxlP-dep_Trfase"/>
</dbReference>
<dbReference type="Pfam" id="PF07993">
    <property type="entry name" value="NAD_binding_4"/>
    <property type="match status" value="1"/>
</dbReference>
<dbReference type="PROSITE" id="PS00606">
    <property type="entry name" value="KS3_1"/>
    <property type="match status" value="1"/>
</dbReference>
<dbReference type="InterPro" id="IPR016181">
    <property type="entry name" value="Acyl_CoA_acyltransferase"/>
</dbReference>
<keyword evidence="4" id="KW-0596">Phosphopantetheine</keyword>
<dbReference type="Pfam" id="PF00109">
    <property type="entry name" value="ketoacyl-synt"/>
    <property type="match status" value="1"/>
</dbReference>
<dbReference type="UniPathway" id="UPA00094"/>
<dbReference type="InterPro" id="IPR050091">
    <property type="entry name" value="PKS_NRPS_Biosynth_Enz"/>
</dbReference>
<comment type="subunit">
    <text evidence="3">Homotetramer.</text>
</comment>
<dbReference type="Gene3D" id="3.40.47.10">
    <property type="match status" value="1"/>
</dbReference>
<dbReference type="GO" id="GO:0031177">
    <property type="term" value="F:phosphopantetheine binding"/>
    <property type="evidence" value="ECO:0007669"/>
    <property type="project" value="InterPro"/>
</dbReference>
<dbReference type="Proteomes" id="UP000445000">
    <property type="component" value="Unassembled WGS sequence"/>
</dbReference>
<dbReference type="SUPFAM" id="SSF53383">
    <property type="entry name" value="PLP-dependent transferases"/>
    <property type="match status" value="1"/>
</dbReference>
<dbReference type="InterPro" id="IPR014030">
    <property type="entry name" value="Ketoacyl_synth_N"/>
</dbReference>
<dbReference type="GO" id="GO:0016829">
    <property type="term" value="F:lyase activity"/>
    <property type="evidence" value="ECO:0007669"/>
    <property type="project" value="InterPro"/>
</dbReference>
<name>A0A829YJB7_9GAMM</name>
<accession>A0A829YJB7</accession>
<keyword evidence="5" id="KW-0597">Phosphoprotein</keyword>
<dbReference type="Gene3D" id="1.10.1200.10">
    <property type="entry name" value="ACP-like"/>
    <property type="match status" value="2"/>
</dbReference>
<dbReference type="GO" id="GO:0006520">
    <property type="term" value="P:amino acid metabolic process"/>
    <property type="evidence" value="ECO:0007669"/>
    <property type="project" value="InterPro"/>
</dbReference>
<evidence type="ECO:0000256" key="7">
    <source>
        <dbReference type="ARBA" id="ARBA00022898"/>
    </source>
</evidence>
<dbReference type="SUPFAM" id="SSF53901">
    <property type="entry name" value="Thiolase-like"/>
    <property type="match status" value="1"/>
</dbReference>
<evidence type="ECO:0000313" key="11">
    <source>
        <dbReference type="Proteomes" id="UP000445000"/>
    </source>
</evidence>
<dbReference type="Gene3D" id="3.40.640.10">
    <property type="entry name" value="Type I PLP-dependent aspartate aminotransferase-like (Major domain)"/>
    <property type="match status" value="1"/>
</dbReference>
<dbReference type="Pfam" id="PF09924">
    <property type="entry name" value="LPG_synthase_C"/>
    <property type="match status" value="1"/>
</dbReference>
<dbReference type="InterPro" id="IPR024320">
    <property type="entry name" value="LPG_synthase_C"/>
</dbReference>
<dbReference type="PANTHER" id="PTHR43775">
    <property type="entry name" value="FATTY ACID SYNTHASE"/>
    <property type="match status" value="1"/>
</dbReference>
<evidence type="ECO:0000256" key="3">
    <source>
        <dbReference type="ARBA" id="ARBA00011881"/>
    </source>
</evidence>
<dbReference type="Pfam" id="PF00550">
    <property type="entry name" value="PP-binding"/>
    <property type="match status" value="2"/>
</dbReference>
<feature type="domain" description="Carrier" evidence="8">
    <location>
        <begin position="9"/>
        <end position="82"/>
    </location>
</feature>
<feature type="domain" description="Ketosynthase family 3 (KS3)" evidence="9">
    <location>
        <begin position="941"/>
        <end position="1365"/>
    </location>
</feature>
<dbReference type="SUPFAM" id="SSF51735">
    <property type="entry name" value="NAD(P)-binding Rossmann-fold domains"/>
    <property type="match status" value="1"/>
</dbReference>
<dbReference type="GO" id="GO:0004312">
    <property type="term" value="F:fatty acid synthase activity"/>
    <property type="evidence" value="ECO:0007669"/>
    <property type="project" value="TreeGrafter"/>
</dbReference>
<dbReference type="Gene3D" id="3.90.1150.10">
    <property type="entry name" value="Aspartate Aminotransferase, domain 1"/>
    <property type="match status" value="1"/>
</dbReference>
<evidence type="ECO:0000256" key="1">
    <source>
        <dbReference type="ARBA" id="ARBA00001933"/>
    </source>
</evidence>
<evidence type="ECO:0000256" key="5">
    <source>
        <dbReference type="ARBA" id="ARBA00022553"/>
    </source>
</evidence>
<keyword evidence="11" id="KW-1185">Reference proteome</keyword>
<dbReference type="SUPFAM" id="SSF47336">
    <property type="entry name" value="ACP-like"/>
    <property type="match status" value="2"/>
</dbReference>
<evidence type="ECO:0000259" key="9">
    <source>
        <dbReference type="PROSITE" id="PS52004"/>
    </source>
</evidence>
<dbReference type="Pfam" id="PF01212">
    <property type="entry name" value="Beta_elim_lyase"/>
    <property type="match status" value="1"/>
</dbReference>
<comment type="pathway">
    <text evidence="2">Lipid metabolism; fatty acid biosynthesis.</text>
</comment>
<dbReference type="Gene3D" id="3.40.50.720">
    <property type="entry name" value="NAD(P)-binding Rossmann-like Domain"/>
    <property type="match status" value="1"/>
</dbReference>
<dbReference type="GO" id="GO:0005737">
    <property type="term" value="C:cytoplasm"/>
    <property type="evidence" value="ECO:0007669"/>
    <property type="project" value="TreeGrafter"/>
</dbReference>
<dbReference type="Pfam" id="PF02801">
    <property type="entry name" value="Ketoacyl-synt_C"/>
    <property type="match status" value="1"/>
</dbReference>
<dbReference type="InterPro" id="IPR013120">
    <property type="entry name" value="FAR_NAD-bd"/>
</dbReference>
<dbReference type="InterPro" id="IPR015422">
    <property type="entry name" value="PyrdxlP-dep_Trfase_small"/>
</dbReference>
<dbReference type="InterPro" id="IPR020806">
    <property type="entry name" value="PKS_PP-bd"/>
</dbReference>
<dbReference type="InterPro" id="IPR016039">
    <property type="entry name" value="Thiolase-like"/>
</dbReference>
<dbReference type="SUPFAM" id="SSF55729">
    <property type="entry name" value="Acyl-CoA N-acyltransferases (Nat)"/>
    <property type="match status" value="1"/>
</dbReference>
<keyword evidence="7" id="KW-0663">Pyridoxal phosphate</keyword>
<dbReference type="InterPro" id="IPR036291">
    <property type="entry name" value="NAD(P)-bd_dom_sf"/>
</dbReference>
<dbReference type="SMART" id="SM00825">
    <property type="entry name" value="PKS_KS"/>
    <property type="match status" value="1"/>
</dbReference>
<dbReference type="GO" id="GO:0004315">
    <property type="term" value="F:3-oxoacyl-[acyl-carrier-protein] synthase activity"/>
    <property type="evidence" value="ECO:0007669"/>
    <property type="project" value="InterPro"/>
</dbReference>
<dbReference type="GO" id="GO:0006633">
    <property type="term" value="P:fatty acid biosynthetic process"/>
    <property type="evidence" value="ECO:0007669"/>
    <property type="project" value="UniProtKB-UniPathway"/>
</dbReference>
<evidence type="ECO:0000256" key="2">
    <source>
        <dbReference type="ARBA" id="ARBA00005194"/>
    </source>
</evidence>
<dbReference type="GO" id="GO:0071770">
    <property type="term" value="P:DIM/DIP cell wall layer assembly"/>
    <property type="evidence" value="ECO:0007669"/>
    <property type="project" value="TreeGrafter"/>
</dbReference>
<keyword evidence="6" id="KW-0808">Transferase</keyword>
<organism evidence="10 11">
    <name type="scientific">Steroidobacter agaridevorans</name>
    <dbReference type="NCBI Taxonomy" id="2695856"/>
    <lineage>
        <taxon>Bacteria</taxon>
        <taxon>Pseudomonadati</taxon>
        <taxon>Pseudomonadota</taxon>
        <taxon>Gammaproteobacteria</taxon>
        <taxon>Steroidobacterales</taxon>
        <taxon>Steroidobacteraceae</taxon>
        <taxon>Steroidobacter</taxon>
    </lineage>
</organism>
<dbReference type="Pfam" id="PF22621">
    <property type="entry name" value="CurL-like_PKS_C"/>
    <property type="match status" value="1"/>
</dbReference>
<dbReference type="EMBL" id="BLJN01000005">
    <property type="protein sequence ID" value="GFE82942.1"/>
    <property type="molecule type" value="Genomic_DNA"/>
</dbReference>
<dbReference type="InterPro" id="IPR014031">
    <property type="entry name" value="Ketoacyl_synth_C"/>
</dbReference>
<sequence>MIDNEQLVELTESYLKSLVRAAIGSMGADFPSTAPFGELGIDSFRVLKIIKALEADFGRLPKTLLFENFNIADLAQYFVARHEKTLRARLSSQLKQPVEARAPAVIAAASEPVVKQKQPAELVQVRPVARPILLPESDAHTHPELGPVVRSIFEQYKNEGSVSRGTRNIAPNLFIGSERRGFFHYSRSNDIILAYTYTGPRDYFPALAKELYEHCASRKLSVNIVYDEETPSICGVPFSSTPFGALQRVLGLQQFTLDGKAMRRLRYQVSKFEKAGHCRTEEFRCGSNDEVARAIARVIDQWCAARTMVNPLIHIVKDEILAGTLDPKHRIFVSYLDDALQNAILISPLATGQNGYLMDLEFYPDSMPLGGLEFTIVKIIERLVAEGCDVLSLGGTYGCKLADSSVPDAAVEQILDDLRKQNIFNDEGNLQFKNKFRPENKPIYLCRPQGQPNADEVLDIIMMIADPMKMQTSDAENQLGADAAATVEGAFVIEGEARSADLLQCGFNPLNLLPQQVEFDLKTDSWAQLRLPAIDNQRRLLSAQLNQRVDLGATLAELFPFAHFALTTSGRTAESVFCSVWPRKGVVLQNLLFPTTIFHQMDNALVPTELPHAEVFRLDSSHLYKGDMDWAALQREVARDPAAIAYVCIEVSDNAAGGHPVSVEHLKRVKQLLKDASIPLVLDGTRIIENAYFVIENEPGYAGRTVWSVIREILGYADAVLLSFGKNFCVTGGLIGVNDAKLFQQLQDRIRAQGCGLSGVDRKQLALALRKREYIESQTSRRKHSVRRIWDALKERGIPVVQPAGAHCILIDVKQVPEFRDFKHPVASFLAWMFLNTGIRGGAHNAGMQRNTTINDLVRLAIPVGLATEQVDSIIERLVDLFAQRKNIPELASAQDSAEAVGDIHGRYKLVQYHNAAGPIVSGTATPVEPAVPAPSHDVSTQDIAIIGMAGRYPQANNLQELWQSLLAGKDCIESISDARSALRSPNTSGEKYRGGFIADVDKFDARFFAISAREAEVLDPQERLFLEVAYETLEDAGYYPESLTRETSREVGVFVGAVWSMYQLLGLEERIGGNLVNPSSFFWSIANRVSHWMNFSGPSLTVDTACSASLTALHLACEAIRRGECFAALVGGVNLDLHQAKFDLNSAGGSFSRDGVCRSFGKGANGYVSGEGVGAVLLKRLDQAIADGDNIHGVIKSVAVTHSGRTSGYTVPGPQSQSKLILKALQRADIDARSIGYIEAHGTATDLGDAIEIAGLTRAYQEYGVAKRSCPIGSIKTNIGHLEAASGIVGMQKVLLQMKHRTLVPSLHSTELNEGIDFANSHFYVQQRVEEWAPRELDGKRFARRAGISAIGAGGTNAHVVLEEYENAPRLDQGDGRRDKIFPLSAESEAQLREAVVRLHGFLAKSQGYDADDVAHTLQVGRKSFDFRLVVVASDLHDLAIKLNAYLQGRHDDAVMSGSVKNAASVTGLLNSTEKQEFIELLARSGDPRRLARLWCDGVIPEWRGLAIAQVGRKVSLPTYPFAGQRYWLTKQADAPVKPVDAEPAAKIKRTEKYHFSFGAESPPAGSLKLGIDDKVRLFVRHLIANQLRTGIDEIDDGRHLMETGITSLDMAEITQSIKLGVDEEFSPIVFFECTTIRSFADLLAQRYGSAFEKLTVARSTVDEDDTVVPLRRKVEPSNAVFNAPASSHVPLHVHDANADLAIGDLKTLVPVHQGKAQRLFLTGATGFLGIHVLAEFLAADPDVTAYCLVRAATKEQGRQRILKQADKFELEIDESRITVVCGDIGQPKLGLSAENWTLCSREAQQIVHASARVNHIEGYATFRDSTLGMKEIIRLASSDRLKLIQFVSSIAGCALKIGEEFSIFEKEEFVDAGAQVYGGYGQSKWVQEALLRRAAESGVPYVIYRFGELSGSTRTGLGQTDDIVHRLLQMRLAVGCREKVSNDVLDMLPVDFAGRLIVNTGDQPELWNAILHATHLKPYSFANMYRRAQHHGLQFTPMTRAAYLSRCYDFVRFIHSINPVNGFVLECVLRDAEGSVRSRKMMDAYFSVIFPFAQDNFRRALQTLELSLPEWGELIDSYFDRWSREDCGFMARVSEYRRWAQMDAKGKAVSMSAAQEELLLGKVNEA</sequence>
<reference evidence="11" key="1">
    <citation type="submission" date="2020-01" db="EMBL/GenBank/DDBJ databases">
        <title>'Steroidobacter agaridevorans' sp. nov., agar-degrading bacteria isolated from rhizosphere soils.</title>
        <authorList>
            <person name="Ikenaga M."/>
            <person name="Kataoka M."/>
            <person name="Murouchi A."/>
            <person name="Katsuragi S."/>
            <person name="Sakai M."/>
        </authorList>
    </citation>
    <scope>NUCLEOTIDE SEQUENCE [LARGE SCALE GENOMIC DNA]</scope>
    <source>
        <strain evidence="11">YU21-B</strain>
    </source>
</reference>
<dbReference type="CDD" id="cd00833">
    <property type="entry name" value="PKS"/>
    <property type="match status" value="1"/>
</dbReference>
<protein>
    <submittedName>
        <fullName evidence="10">Uncharacterized protein</fullName>
    </submittedName>
</protein>
<dbReference type="RefSeq" id="WP_161814571.1">
    <property type="nucleotide sequence ID" value="NZ_BLJN01000005.1"/>
</dbReference>
<dbReference type="PANTHER" id="PTHR43775:SF37">
    <property type="entry name" value="SI:DKEY-61P9.11"/>
    <property type="match status" value="1"/>
</dbReference>
<dbReference type="Gene3D" id="1.10.1240.100">
    <property type="match status" value="1"/>
</dbReference>
<dbReference type="SMART" id="SM00823">
    <property type="entry name" value="PKS_PP"/>
    <property type="match status" value="2"/>
</dbReference>
<dbReference type="GO" id="GO:0005886">
    <property type="term" value="C:plasma membrane"/>
    <property type="evidence" value="ECO:0007669"/>
    <property type="project" value="TreeGrafter"/>
</dbReference>
<dbReference type="InterPro" id="IPR018201">
    <property type="entry name" value="Ketoacyl_synth_AS"/>
</dbReference>
<dbReference type="InterPro" id="IPR001597">
    <property type="entry name" value="ArAA_b-elim_lyase/Thr_aldolase"/>
</dbReference>
<gene>
    <name evidence="10" type="ORF">GCM10011487_49420</name>
</gene>
<evidence type="ECO:0000256" key="6">
    <source>
        <dbReference type="ARBA" id="ARBA00022679"/>
    </source>
</evidence>
<dbReference type="InterPro" id="IPR036736">
    <property type="entry name" value="ACP-like_sf"/>
</dbReference>
<comment type="cofactor">
    <cofactor evidence="1">
        <name>pyridoxal 5'-phosphate</name>
        <dbReference type="ChEBI" id="CHEBI:597326"/>
    </cofactor>
</comment>
<dbReference type="PROSITE" id="PS50075">
    <property type="entry name" value="CARRIER"/>
    <property type="match status" value="1"/>
</dbReference>
<dbReference type="PROSITE" id="PS52004">
    <property type="entry name" value="KS3_2"/>
    <property type="match status" value="1"/>
</dbReference>
<dbReference type="InterPro" id="IPR020841">
    <property type="entry name" value="PKS_Beta-ketoAc_synthase_dom"/>
</dbReference>
<comment type="caution">
    <text evidence="10">The sequence shown here is derived from an EMBL/GenBank/DDBJ whole genome shotgun (WGS) entry which is preliminary data.</text>
</comment>
<evidence type="ECO:0000259" key="8">
    <source>
        <dbReference type="PROSITE" id="PS50075"/>
    </source>
</evidence>
<evidence type="ECO:0000313" key="10">
    <source>
        <dbReference type="EMBL" id="GFE82942.1"/>
    </source>
</evidence>
<dbReference type="InterPro" id="IPR009081">
    <property type="entry name" value="PP-bd_ACP"/>
</dbReference>
<evidence type="ECO:0000256" key="4">
    <source>
        <dbReference type="ARBA" id="ARBA00022450"/>
    </source>
</evidence>
<proteinExistence type="predicted"/>
<dbReference type="InterPro" id="IPR015421">
    <property type="entry name" value="PyrdxlP-dep_Trfase_major"/>
</dbReference>